<keyword evidence="2" id="KW-1133">Transmembrane helix</keyword>
<dbReference type="SMART" id="SM00978">
    <property type="entry name" value="Tim44"/>
    <property type="match status" value="1"/>
</dbReference>
<dbReference type="Pfam" id="PF04280">
    <property type="entry name" value="Tim44"/>
    <property type="match status" value="1"/>
</dbReference>
<evidence type="ECO:0000259" key="3">
    <source>
        <dbReference type="SMART" id="SM00978"/>
    </source>
</evidence>
<feature type="region of interest" description="Disordered" evidence="1">
    <location>
        <begin position="31"/>
        <end position="74"/>
    </location>
</feature>
<dbReference type="SUPFAM" id="SSF54427">
    <property type="entry name" value="NTF2-like"/>
    <property type="match status" value="1"/>
</dbReference>
<feature type="compositionally biased region" description="Low complexity" evidence="1">
    <location>
        <begin position="62"/>
        <end position="74"/>
    </location>
</feature>
<sequence>MISLARRGRVVAVLAGALLLVPVLAEARPGGGKGFGSRGSRTESAPARTDTAPNGAQPFQRSATPAPSPSLAGPAAGAAAAQAARPSMARNLMMGLGAGLLGAGLFGMLSGSGFFAGLASLAGIMGFLLQLALIGGAIWLAMRFFRRRAEPQLAGAGAPLGRETYQPQPDARMAAMGGGAARPAAPQTTEIQLSGEDFNAFERLLSEVNTAYSNEDERGLRELVTPEMFGYFDEDLSGNARKGLVDRVSDVKLLKGDLAEAWREGNLDYATVAMRFSLINALYERSSGKIVDGNATVPQEVTEHWTFVRERGGAWKLSGIQGAA</sequence>
<dbReference type="EMBL" id="FNUY01000001">
    <property type="protein sequence ID" value="SEF49259.1"/>
    <property type="molecule type" value="Genomic_DNA"/>
</dbReference>
<dbReference type="InterPro" id="IPR007379">
    <property type="entry name" value="Tim44-like_dom"/>
</dbReference>
<evidence type="ECO:0000313" key="5">
    <source>
        <dbReference type="Proteomes" id="UP000236743"/>
    </source>
</evidence>
<feature type="transmembrane region" description="Helical" evidence="2">
    <location>
        <begin position="121"/>
        <end position="142"/>
    </location>
</feature>
<gene>
    <name evidence="4" type="ORF">SAMN04488115_101244</name>
</gene>
<keyword evidence="2" id="KW-0472">Membrane</keyword>
<dbReference type="InterPro" id="IPR032710">
    <property type="entry name" value="NTF2-like_dom_sf"/>
</dbReference>
<reference evidence="4 5" key="1">
    <citation type="submission" date="2016-10" db="EMBL/GenBank/DDBJ databases">
        <authorList>
            <person name="de Groot N.N."/>
        </authorList>
    </citation>
    <scope>NUCLEOTIDE SEQUENCE [LARGE SCALE GENOMIC DNA]</scope>
    <source>
        <strain evidence="4 5">DSM 26656</strain>
    </source>
</reference>
<feature type="compositionally biased region" description="Polar residues" evidence="1">
    <location>
        <begin position="51"/>
        <end position="61"/>
    </location>
</feature>
<evidence type="ECO:0000256" key="2">
    <source>
        <dbReference type="SAM" id="Phobius"/>
    </source>
</evidence>
<name>A0A1H5SF95_9HYPH</name>
<dbReference type="PANTHER" id="PTHR41542">
    <property type="entry name" value="BLL5807 PROTEIN"/>
    <property type="match status" value="1"/>
</dbReference>
<dbReference type="Gene3D" id="3.10.450.240">
    <property type="match status" value="1"/>
</dbReference>
<feature type="transmembrane region" description="Helical" evidence="2">
    <location>
        <begin position="96"/>
        <end position="115"/>
    </location>
</feature>
<proteinExistence type="predicted"/>
<keyword evidence="5" id="KW-1185">Reference proteome</keyword>
<evidence type="ECO:0000313" key="4">
    <source>
        <dbReference type="EMBL" id="SEF49259.1"/>
    </source>
</evidence>
<organism evidence="4 5">
    <name type="scientific">Bosea lathyri</name>
    <dbReference type="NCBI Taxonomy" id="1036778"/>
    <lineage>
        <taxon>Bacteria</taxon>
        <taxon>Pseudomonadati</taxon>
        <taxon>Pseudomonadota</taxon>
        <taxon>Alphaproteobacteria</taxon>
        <taxon>Hyphomicrobiales</taxon>
        <taxon>Boseaceae</taxon>
        <taxon>Bosea</taxon>
    </lineage>
</organism>
<accession>A0A1H5SF95</accession>
<dbReference type="PANTHER" id="PTHR41542:SF1">
    <property type="entry name" value="BLL5807 PROTEIN"/>
    <property type="match status" value="1"/>
</dbReference>
<dbReference type="OrthoDB" id="9780873at2"/>
<evidence type="ECO:0000256" key="1">
    <source>
        <dbReference type="SAM" id="MobiDB-lite"/>
    </source>
</evidence>
<feature type="domain" description="Tim44-like" evidence="3">
    <location>
        <begin position="184"/>
        <end position="322"/>
    </location>
</feature>
<keyword evidence="2" id="KW-0812">Transmembrane</keyword>
<dbReference type="AlphaFoldDB" id="A0A1H5SF95"/>
<protein>
    <submittedName>
        <fullName evidence="4">Predicted lipid-binding transport protein, Tim44 family</fullName>
    </submittedName>
</protein>
<dbReference type="Proteomes" id="UP000236743">
    <property type="component" value="Unassembled WGS sequence"/>
</dbReference>